<dbReference type="AlphaFoldDB" id="D7CPF0"/>
<protein>
    <submittedName>
        <fullName evidence="1">Uncharacterized protein</fullName>
    </submittedName>
</protein>
<sequence length="69" mass="7918">MYCPIKSLLFDTVCGFDEAELECNRHIAGKGSTWYIEDHGCCALVQLGSSLTRLSTMQRLRLTERRHKQ</sequence>
<gene>
    <name evidence="1" type="ordered locus">Slip_1830</name>
</gene>
<dbReference type="EMBL" id="CP002048">
    <property type="protein sequence ID" value="ADI02585.1"/>
    <property type="molecule type" value="Genomic_DNA"/>
</dbReference>
<reference evidence="1 2" key="2">
    <citation type="journal article" date="2010" name="Stand. Genomic Sci.">
        <title>Complete genome sequence of Syntrophothermus lipocalidus type strain (TGB-C1).</title>
        <authorList>
            <person name="Djao O.D."/>
            <person name="Zhang X."/>
            <person name="Lucas S."/>
            <person name="Lapidus A."/>
            <person name="Del Rio T.G."/>
            <person name="Nolan M."/>
            <person name="Tice H."/>
            <person name="Cheng J.F."/>
            <person name="Han C."/>
            <person name="Tapia R."/>
            <person name="Goodwin L."/>
            <person name="Pitluck S."/>
            <person name="Liolios K."/>
            <person name="Ivanova N."/>
            <person name="Mavromatis K."/>
            <person name="Mikhailova N."/>
            <person name="Ovchinnikova G."/>
            <person name="Pati A."/>
            <person name="Brambilla E."/>
            <person name="Chen A."/>
            <person name="Palaniappan K."/>
            <person name="Land M."/>
            <person name="Hauser L."/>
            <person name="Chang Y.J."/>
            <person name="Jeffries C.D."/>
            <person name="Rohde M."/>
            <person name="Sikorski J."/>
            <person name="Spring S."/>
            <person name="Goker M."/>
            <person name="Detter J.C."/>
            <person name="Woyke T."/>
            <person name="Bristow J."/>
            <person name="Eisen J.A."/>
            <person name="Markowitz V."/>
            <person name="Hugenholtz P."/>
            <person name="Kyrpides N.C."/>
            <person name="Klenk H.P."/>
        </authorList>
    </citation>
    <scope>NUCLEOTIDE SEQUENCE [LARGE SCALE GENOMIC DNA]</scope>
    <source>
        <strain evidence="2">DSM 12680 / TGB-C1</strain>
    </source>
</reference>
<name>D7CPF0_SYNLT</name>
<dbReference type="STRING" id="643648.Slip_1830"/>
<keyword evidence="2" id="KW-1185">Reference proteome</keyword>
<evidence type="ECO:0000313" key="2">
    <source>
        <dbReference type="Proteomes" id="UP000000378"/>
    </source>
</evidence>
<organism evidence="1 2">
    <name type="scientific">Syntrophothermus lipocalidus (strain DSM 12680 / TGB-C1)</name>
    <dbReference type="NCBI Taxonomy" id="643648"/>
    <lineage>
        <taxon>Bacteria</taxon>
        <taxon>Bacillati</taxon>
        <taxon>Bacillota</taxon>
        <taxon>Clostridia</taxon>
        <taxon>Eubacteriales</taxon>
        <taxon>Syntrophomonadaceae</taxon>
        <taxon>Syntrophothermus</taxon>
    </lineage>
</organism>
<dbReference type="HOGENOM" id="CLU_2774481_0_0_9"/>
<dbReference type="KEGG" id="slp:Slip_1830"/>
<evidence type="ECO:0000313" key="1">
    <source>
        <dbReference type="EMBL" id="ADI02585.1"/>
    </source>
</evidence>
<accession>D7CPF0</accession>
<dbReference type="Proteomes" id="UP000000378">
    <property type="component" value="Chromosome"/>
</dbReference>
<dbReference type="RefSeq" id="WP_013175987.1">
    <property type="nucleotide sequence ID" value="NC_014220.1"/>
</dbReference>
<reference evidence="2" key="1">
    <citation type="journal article" date="2010" name="Stand. Genomic Sci.">
        <title>Complete genome sequence of Syntrophothermus lipocalidus type strain (TGB-C1T).</title>
        <authorList>
            <consortium name="US DOE Joint Genome Institute (JGI-PGF)"/>
            <person name="Djao O."/>
            <person name="Zhang X."/>
            <person name="Lucas S."/>
            <person name="Lapidus A."/>
            <person name="Glavina Del Rio T."/>
            <person name="Nolan M."/>
            <person name="Tice H."/>
            <person name="Cheng J."/>
            <person name="Han C."/>
            <person name="Tapia R."/>
            <person name="Goodwin L."/>
            <person name="Pitluck S."/>
            <person name="Liolios K."/>
            <person name="Ivanova N."/>
            <person name="Mavromatis K."/>
            <person name="Mikhailova N."/>
            <person name="Ovchinnikova G."/>
            <person name="Pati A."/>
            <person name="Brambilla E."/>
            <person name="Chen A."/>
            <person name="Palaniappan K."/>
            <person name="Land M."/>
            <person name="Hauser L."/>
            <person name="Chang Y."/>
            <person name="Jeffries C."/>
            <person name="Rohde M."/>
            <person name="Sikorski J."/>
            <person name="Spring S."/>
            <person name="Goker M."/>
            <person name="Detter J."/>
            <person name="Woyke T."/>
            <person name="Bristow J."/>
            <person name="Eisen J."/>
            <person name="Markowitz V."/>
            <person name="Hugenholtz P."/>
            <person name="Kyrpides N."/>
            <person name="Klenk H."/>
        </authorList>
    </citation>
    <scope>NUCLEOTIDE SEQUENCE [LARGE SCALE GENOMIC DNA]</scope>
    <source>
        <strain evidence="2">DSM 12680 / TGB-C1</strain>
    </source>
</reference>
<proteinExistence type="predicted"/>